<proteinExistence type="predicted"/>
<comment type="caution">
    <text evidence="1">The sequence shown here is derived from an EMBL/GenBank/DDBJ whole genome shotgun (WGS) entry which is preliminary data.</text>
</comment>
<keyword evidence="2" id="KW-1185">Reference proteome</keyword>
<accession>A0ABR7FZG6</accession>
<reference evidence="1 2" key="1">
    <citation type="submission" date="2020-08" db="EMBL/GenBank/DDBJ databases">
        <title>Genome public.</title>
        <authorList>
            <person name="Liu C."/>
            <person name="Sun Q."/>
        </authorList>
    </citation>
    <scope>NUCLEOTIDE SEQUENCE [LARGE SCALE GENOMIC DNA]</scope>
    <source>
        <strain evidence="1 2">NSJ-43</strain>
    </source>
</reference>
<evidence type="ECO:0000313" key="1">
    <source>
        <dbReference type="EMBL" id="MBC5680597.1"/>
    </source>
</evidence>
<dbReference type="EMBL" id="JACOPD010000004">
    <property type="protein sequence ID" value="MBC5680597.1"/>
    <property type="molecule type" value="Genomic_DNA"/>
</dbReference>
<name>A0ABR7FZG6_9FIRM</name>
<evidence type="ECO:0000313" key="2">
    <source>
        <dbReference type="Proteomes" id="UP000628463"/>
    </source>
</evidence>
<organism evidence="1 2">
    <name type="scientific">Lachnospira hominis</name>
    <name type="common">ex Liu et al. 2021</name>
    <dbReference type="NCBI Taxonomy" id="2763051"/>
    <lineage>
        <taxon>Bacteria</taxon>
        <taxon>Bacillati</taxon>
        <taxon>Bacillota</taxon>
        <taxon>Clostridia</taxon>
        <taxon>Lachnospirales</taxon>
        <taxon>Lachnospiraceae</taxon>
        <taxon>Lachnospira</taxon>
    </lineage>
</organism>
<sequence length="166" mass="20352">MKRRNQYISQLGVSRRIYGGNFVTEKKLYRIRQRYRYGFDYRDIFNMDMSFAEWLYSHMRMYKDNGVHDDTMTTVTFDGKEYTIQEAVDWIIENTGGFIRYGYYLDTHFDYITRYPLIGKMMSKFNPAVRMYLQEYEWLEDNEGQITDNFIKSGRLFIEIMQYCWL</sequence>
<protein>
    <submittedName>
        <fullName evidence="1">Uncharacterized protein</fullName>
    </submittedName>
</protein>
<dbReference type="RefSeq" id="WP_186836598.1">
    <property type="nucleotide sequence ID" value="NZ_JACOPD010000004.1"/>
</dbReference>
<dbReference type="Proteomes" id="UP000628463">
    <property type="component" value="Unassembled WGS sequence"/>
</dbReference>
<gene>
    <name evidence="1" type="ORF">H8S01_06425</name>
</gene>